<keyword evidence="1" id="KW-0472">Membrane</keyword>
<reference evidence="3" key="1">
    <citation type="submission" date="2017-10" db="EMBL/GenBank/DDBJ databases">
        <authorList>
            <person name="Toshchakov S.V."/>
            <person name="Goeva M.A."/>
        </authorList>
    </citation>
    <scope>NUCLEOTIDE SEQUENCE [LARGE SCALE GENOMIC DNA]</scope>
    <source>
        <strain evidence="3">JR1/69-1-13</strain>
    </source>
</reference>
<proteinExistence type="predicted"/>
<keyword evidence="3" id="KW-1185">Reference proteome</keyword>
<keyword evidence="1" id="KW-0812">Transmembrane</keyword>
<sequence>MCLPVFLLLRLLLEPLMLLTPRGVAAEGIGYVLAWAGYALLSRPLVRMLGRGAEWPRFLAAWNWATAFQYALVLLLSLLALPLPEPAQDLLSLFIIGYTLWLEWFVARLALHLPGLPATILVLLDLALSLCVTTLVVGLSYPG</sequence>
<keyword evidence="1" id="KW-1133">Transmembrane helix</keyword>
<dbReference type="EMBL" id="PDOA01000001">
    <property type="protein sequence ID" value="PWC30857.1"/>
    <property type="molecule type" value="Genomic_DNA"/>
</dbReference>
<organism evidence="2 3">
    <name type="scientific">Teichococcus aestuarii</name>
    <dbReference type="NCBI Taxonomy" id="568898"/>
    <lineage>
        <taxon>Bacteria</taxon>
        <taxon>Pseudomonadati</taxon>
        <taxon>Pseudomonadota</taxon>
        <taxon>Alphaproteobacteria</taxon>
        <taxon>Acetobacterales</taxon>
        <taxon>Roseomonadaceae</taxon>
        <taxon>Roseomonas</taxon>
    </lineage>
</organism>
<dbReference type="OrthoDB" id="8443450at2"/>
<feature type="transmembrane region" description="Helical" evidence="1">
    <location>
        <begin position="58"/>
        <end position="79"/>
    </location>
</feature>
<name>A0A2U1VAB0_9PROT</name>
<evidence type="ECO:0000313" key="3">
    <source>
        <dbReference type="Proteomes" id="UP000245048"/>
    </source>
</evidence>
<dbReference type="AlphaFoldDB" id="A0A2U1VAB0"/>
<gene>
    <name evidence="2" type="ORF">CR165_02870</name>
</gene>
<protein>
    <submittedName>
        <fullName evidence="2">Uncharacterized protein</fullName>
    </submittedName>
</protein>
<evidence type="ECO:0000256" key="1">
    <source>
        <dbReference type="SAM" id="Phobius"/>
    </source>
</evidence>
<accession>A0A2U1VAB0</accession>
<dbReference type="Proteomes" id="UP000245048">
    <property type="component" value="Unassembled WGS sequence"/>
</dbReference>
<feature type="transmembrane region" description="Helical" evidence="1">
    <location>
        <begin position="91"/>
        <end position="111"/>
    </location>
</feature>
<evidence type="ECO:0000313" key="2">
    <source>
        <dbReference type="EMBL" id="PWC30857.1"/>
    </source>
</evidence>
<feature type="transmembrane region" description="Helical" evidence="1">
    <location>
        <begin position="28"/>
        <end position="46"/>
    </location>
</feature>
<comment type="caution">
    <text evidence="2">The sequence shown here is derived from an EMBL/GenBank/DDBJ whole genome shotgun (WGS) entry which is preliminary data.</text>
</comment>
<feature type="transmembrane region" description="Helical" evidence="1">
    <location>
        <begin position="118"/>
        <end position="141"/>
    </location>
</feature>
<dbReference type="RefSeq" id="WP_109515427.1">
    <property type="nucleotide sequence ID" value="NZ_JBHSCH010000001.1"/>
</dbReference>